<evidence type="ECO:0000256" key="5">
    <source>
        <dbReference type="SAM" id="Phobius"/>
    </source>
</evidence>
<dbReference type="InterPro" id="IPR023352">
    <property type="entry name" value="MAPEG-like_dom_sf"/>
</dbReference>
<evidence type="ECO:0000256" key="6">
    <source>
        <dbReference type="SAM" id="SignalP"/>
    </source>
</evidence>
<proteinExistence type="predicted"/>
<comment type="subcellular location">
    <subcellularLocation>
        <location evidence="1">Membrane</location>
    </subcellularLocation>
</comment>
<dbReference type="PANTHER" id="PTHR35371">
    <property type="entry name" value="INNER MEMBRANE PROTEIN"/>
    <property type="match status" value="1"/>
</dbReference>
<keyword evidence="8" id="KW-1185">Reference proteome</keyword>
<dbReference type="Pfam" id="PF01124">
    <property type="entry name" value="MAPEG"/>
    <property type="match status" value="1"/>
</dbReference>
<dbReference type="PANTHER" id="PTHR35371:SF1">
    <property type="entry name" value="BLR7753 PROTEIN"/>
    <property type="match status" value="1"/>
</dbReference>
<sequence>MYMILLCLFIASLLPLLAKAPLALAQARTGGYDNRYPRNQQATLSGFGARAKAAHENAFEALIMFTPGALAVVATGQADSYAQYLAQAFIAARLLYNLFYLLDWHLARSTVWVIGLGCSVALMWHALQGV</sequence>
<keyword evidence="4 5" id="KW-0472">Membrane</keyword>
<accession>A0A918DIJ7</accession>
<reference evidence="7" key="2">
    <citation type="submission" date="2020-09" db="EMBL/GenBank/DDBJ databases">
        <authorList>
            <person name="Sun Q."/>
            <person name="Zhou Y."/>
        </authorList>
    </citation>
    <scope>NUCLEOTIDE SEQUENCE</scope>
    <source>
        <strain evidence="7">CGMCC 1.7086</strain>
    </source>
</reference>
<evidence type="ECO:0000313" key="8">
    <source>
        <dbReference type="Proteomes" id="UP000606935"/>
    </source>
</evidence>
<dbReference type="AlphaFoldDB" id="A0A918DIJ7"/>
<dbReference type="InterPro" id="IPR001129">
    <property type="entry name" value="Membr-assoc_MAPEG"/>
</dbReference>
<feature type="chain" id="PRO_5037401809" evidence="6">
    <location>
        <begin position="26"/>
        <end position="130"/>
    </location>
</feature>
<organism evidence="7 8">
    <name type="scientific">Bowmanella pacifica</name>
    <dbReference type="NCBI Taxonomy" id="502051"/>
    <lineage>
        <taxon>Bacteria</taxon>
        <taxon>Pseudomonadati</taxon>
        <taxon>Pseudomonadota</taxon>
        <taxon>Gammaproteobacteria</taxon>
        <taxon>Alteromonadales</taxon>
        <taxon>Alteromonadaceae</taxon>
        <taxon>Bowmanella</taxon>
    </lineage>
</organism>
<feature type="transmembrane region" description="Helical" evidence="5">
    <location>
        <begin position="84"/>
        <end position="102"/>
    </location>
</feature>
<name>A0A918DIJ7_9ALTE</name>
<protein>
    <submittedName>
        <fullName evidence="7">Membrane protein</fullName>
    </submittedName>
</protein>
<comment type="caution">
    <text evidence="7">The sequence shown here is derived from an EMBL/GenBank/DDBJ whole genome shotgun (WGS) entry which is preliminary data.</text>
</comment>
<evidence type="ECO:0000256" key="4">
    <source>
        <dbReference type="ARBA" id="ARBA00023136"/>
    </source>
</evidence>
<dbReference type="GO" id="GO:0016020">
    <property type="term" value="C:membrane"/>
    <property type="evidence" value="ECO:0007669"/>
    <property type="project" value="UniProtKB-SubCell"/>
</dbReference>
<dbReference type="EMBL" id="BMLS01000002">
    <property type="protein sequence ID" value="GGO68707.1"/>
    <property type="molecule type" value="Genomic_DNA"/>
</dbReference>
<keyword evidence="2 5" id="KW-0812">Transmembrane</keyword>
<feature type="transmembrane region" description="Helical" evidence="5">
    <location>
        <begin position="109"/>
        <end position="127"/>
    </location>
</feature>
<dbReference type="Gene3D" id="1.20.120.550">
    <property type="entry name" value="Membrane associated eicosanoid/glutathione metabolism-like domain"/>
    <property type="match status" value="1"/>
</dbReference>
<keyword evidence="6" id="KW-0732">Signal</keyword>
<dbReference type="SUPFAM" id="SSF161084">
    <property type="entry name" value="MAPEG domain-like"/>
    <property type="match status" value="1"/>
</dbReference>
<dbReference type="Proteomes" id="UP000606935">
    <property type="component" value="Unassembled WGS sequence"/>
</dbReference>
<feature type="signal peptide" evidence="6">
    <location>
        <begin position="1"/>
        <end position="25"/>
    </location>
</feature>
<dbReference type="RefSeq" id="WP_188693528.1">
    <property type="nucleotide sequence ID" value="NZ_BMLS01000002.1"/>
</dbReference>
<gene>
    <name evidence="7" type="ORF">GCM10010982_18250</name>
</gene>
<keyword evidence="3 5" id="KW-1133">Transmembrane helix</keyword>
<evidence type="ECO:0000256" key="2">
    <source>
        <dbReference type="ARBA" id="ARBA00022692"/>
    </source>
</evidence>
<evidence type="ECO:0000256" key="1">
    <source>
        <dbReference type="ARBA" id="ARBA00004370"/>
    </source>
</evidence>
<evidence type="ECO:0000256" key="3">
    <source>
        <dbReference type="ARBA" id="ARBA00022989"/>
    </source>
</evidence>
<evidence type="ECO:0000313" key="7">
    <source>
        <dbReference type="EMBL" id="GGO68707.1"/>
    </source>
</evidence>
<reference evidence="7" key="1">
    <citation type="journal article" date="2014" name="Int. J. Syst. Evol. Microbiol.">
        <title>Complete genome sequence of Corynebacterium casei LMG S-19264T (=DSM 44701T), isolated from a smear-ripened cheese.</title>
        <authorList>
            <consortium name="US DOE Joint Genome Institute (JGI-PGF)"/>
            <person name="Walter F."/>
            <person name="Albersmeier A."/>
            <person name="Kalinowski J."/>
            <person name="Ruckert C."/>
        </authorList>
    </citation>
    <scope>NUCLEOTIDE SEQUENCE</scope>
    <source>
        <strain evidence="7">CGMCC 1.7086</strain>
    </source>
</reference>